<evidence type="ECO:0000256" key="1">
    <source>
        <dbReference type="SAM" id="MobiDB-lite"/>
    </source>
</evidence>
<proteinExistence type="predicted"/>
<dbReference type="AlphaFoldDB" id="A0A4U5U0E7"/>
<dbReference type="GO" id="GO:0030318">
    <property type="term" value="P:melanocyte differentiation"/>
    <property type="evidence" value="ECO:0007669"/>
    <property type="project" value="TreeGrafter"/>
</dbReference>
<evidence type="ECO:0000313" key="2">
    <source>
        <dbReference type="EMBL" id="TKS67487.1"/>
    </source>
</evidence>
<dbReference type="Pfam" id="PF15812">
    <property type="entry name" value="MREG"/>
    <property type="match status" value="1"/>
</dbReference>
<dbReference type="Proteomes" id="UP000298787">
    <property type="component" value="Chromosome 2"/>
</dbReference>
<dbReference type="InterPro" id="IPR031638">
    <property type="entry name" value="Melanoregulin"/>
</dbReference>
<dbReference type="PANTHER" id="PTHR34340">
    <property type="entry name" value="MELANOREGULIN"/>
    <property type="match status" value="1"/>
</dbReference>
<keyword evidence="3" id="KW-1185">Reference proteome</keyword>
<accession>A0A4U5U0E7</accession>
<reference evidence="2 3" key="1">
    <citation type="submission" date="2019-01" db="EMBL/GenBank/DDBJ databases">
        <title>Genome Assembly of Collichthys lucidus.</title>
        <authorList>
            <person name="Cai M."/>
            <person name="Xiao S."/>
        </authorList>
    </citation>
    <scope>NUCLEOTIDE SEQUENCE [LARGE SCALE GENOMIC DNA]</scope>
    <source>
        <strain evidence="2">JT15FE1705JMU</strain>
        <tissue evidence="2">Muscle</tissue>
    </source>
</reference>
<sequence>MHTTTKASKQPELLSSESSDSDTEKESLFGPQPSRKSPWSKEPSQRNLLICAPVNRPNESPIRRGSDRVLQDFISMIDQAYTATEEWEKLNYDIHTLRYARREVSPMEENPTAARLSVSGRCLAVCEQTEPDRLVSLDSAEDFVRLAKEKYPKKSVIYDETVLMAVLHPCTQTSPDIYIHARTHSVICNGCLENQINMPCYGVLTSVTPDRRWWEHGEEHSFQPNVRTPISVKKTEVSLNSDSGFDNQSEKNKARAVHCGSSPDLLCHLRTVALFFPVVTGRKKCHVTKKDIRQPLRPDHSVLLVVIS</sequence>
<dbReference type="PANTHER" id="PTHR34340:SF3">
    <property type="entry name" value="MELANOREGULIN"/>
    <property type="match status" value="1"/>
</dbReference>
<feature type="region of interest" description="Disordered" evidence="1">
    <location>
        <begin position="1"/>
        <end position="44"/>
    </location>
</feature>
<organism evidence="2 3">
    <name type="scientific">Collichthys lucidus</name>
    <name type="common">Big head croaker</name>
    <name type="synonym">Sciaena lucida</name>
    <dbReference type="NCBI Taxonomy" id="240159"/>
    <lineage>
        <taxon>Eukaryota</taxon>
        <taxon>Metazoa</taxon>
        <taxon>Chordata</taxon>
        <taxon>Craniata</taxon>
        <taxon>Vertebrata</taxon>
        <taxon>Euteleostomi</taxon>
        <taxon>Actinopterygii</taxon>
        <taxon>Neopterygii</taxon>
        <taxon>Teleostei</taxon>
        <taxon>Neoteleostei</taxon>
        <taxon>Acanthomorphata</taxon>
        <taxon>Eupercaria</taxon>
        <taxon>Sciaenidae</taxon>
        <taxon>Collichthys</taxon>
    </lineage>
</organism>
<dbReference type="EMBL" id="CM014079">
    <property type="protein sequence ID" value="TKS67487.1"/>
    <property type="molecule type" value="Genomic_DNA"/>
</dbReference>
<dbReference type="GO" id="GO:0032402">
    <property type="term" value="P:melanosome transport"/>
    <property type="evidence" value="ECO:0007669"/>
    <property type="project" value="InterPro"/>
</dbReference>
<dbReference type="GO" id="GO:0042470">
    <property type="term" value="C:melanosome"/>
    <property type="evidence" value="ECO:0007669"/>
    <property type="project" value="InterPro"/>
</dbReference>
<evidence type="ECO:0000313" key="3">
    <source>
        <dbReference type="Proteomes" id="UP000298787"/>
    </source>
</evidence>
<protein>
    <submittedName>
        <fullName evidence="2">Melanoregulin Dilute suppressor protein-like protein</fullName>
    </submittedName>
</protein>
<gene>
    <name evidence="2" type="ORF">D9C73_001189</name>
</gene>
<name>A0A4U5U0E7_COLLU</name>